<proteinExistence type="predicted"/>
<reference evidence="3 4" key="1">
    <citation type="submission" date="2016-11" db="EMBL/GenBank/DDBJ databases">
        <title>Trade-off between light-utilization and light-protection in marine flavobacteria.</title>
        <authorList>
            <person name="Kumagai Y."/>
        </authorList>
    </citation>
    <scope>NUCLEOTIDE SEQUENCE [LARGE SCALE GENOMIC DNA]</scope>
    <source>
        <strain evidence="3 4">ATCC 700397</strain>
    </source>
</reference>
<dbReference type="AlphaFoldDB" id="A0A2S7KYS4"/>
<organism evidence="3 4">
    <name type="scientific">Polaribacter filamentus</name>
    <dbReference type="NCBI Taxonomy" id="53483"/>
    <lineage>
        <taxon>Bacteria</taxon>
        <taxon>Pseudomonadati</taxon>
        <taxon>Bacteroidota</taxon>
        <taxon>Flavobacteriia</taxon>
        <taxon>Flavobacteriales</taxon>
        <taxon>Flavobacteriaceae</taxon>
    </lineage>
</organism>
<dbReference type="PANTHER" id="PTHR43037:SF1">
    <property type="entry name" value="BLL1128 PROTEIN"/>
    <property type="match status" value="1"/>
</dbReference>
<dbReference type="EMBL" id="MQUA01000013">
    <property type="protein sequence ID" value="PQB07653.1"/>
    <property type="molecule type" value="Genomic_DNA"/>
</dbReference>
<evidence type="ECO:0000256" key="2">
    <source>
        <dbReference type="SAM" id="SignalP"/>
    </source>
</evidence>
<name>A0A2S7KYS4_9FLAO</name>
<dbReference type="InterPro" id="IPR029058">
    <property type="entry name" value="AB_hydrolase_fold"/>
</dbReference>
<dbReference type="Proteomes" id="UP000239522">
    <property type="component" value="Unassembled WGS sequence"/>
</dbReference>
<dbReference type="Pfam" id="PF00756">
    <property type="entry name" value="Esterase"/>
    <property type="match status" value="1"/>
</dbReference>
<keyword evidence="1 2" id="KW-0732">Signal</keyword>
<sequence length="267" mass="30161">MKKYCYTLLLLLCFSNSFFSQKHTDLYDSKSLVYKNDTLQYRILLPENFTEDKQYPLVLVLHGAGERGNNNSSQLVHGSNLFASDENREQFPAIVIFPQCPKGDYWANATIDRSTKPIKLKFSLESKPTKSLELVMNLLQTYLQKPFVKKEQIYVGGLSMGGLGTFEILYRQPNTFAAAFAICGAGNPEGAKEYAKNTNLWVFHGANDDVINPQESINMVSGILKYGGKPNFSLYANDNHNSWDSAFAEPALLPWLFSKSKRIKNDK</sequence>
<dbReference type="OrthoDB" id="9764953at2"/>
<dbReference type="InterPro" id="IPR050955">
    <property type="entry name" value="Plant_Biomass_Hydrol_Est"/>
</dbReference>
<feature type="chain" id="PRO_5015509882" evidence="2">
    <location>
        <begin position="21"/>
        <end position="267"/>
    </location>
</feature>
<dbReference type="SUPFAM" id="SSF53474">
    <property type="entry name" value="alpha/beta-Hydrolases"/>
    <property type="match status" value="1"/>
</dbReference>
<protein>
    <submittedName>
        <fullName evidence="3">Phospholipase</fullName>
    </submittedName>
</protein>
<evidence type="ECO:0000256" key="1">
    <source>
        <dbReference type="ARBA" id="ARBA00022729"/>
    </source>
</evidence>
<dbReference type="Gene3D" id="3.40.50.1820">
    <property type="entry name" value="alpha/beta hydrolase"/>
    <property type="match status" value="1"/>
</dbReference>
<comment type="caution">
    <text evidence="3">The sequence shown here is derived from an EMBL/GenBank/DDBJ whole genome shotgun (WGS) entry which is preliminary data.</text>
</comment>
<evidence type="ECO:0000313" key="3">
    <source>
        <dbReference type="EMBL" id="PQB07653.1"/>
    </source>
</evidence>
<feature type="signal peptide" evidence="2">
    <location>
        <begin position="1"/>
        <end position="20"/>
    </location>
</feature>
<evidence type="ECO:0000313" key="4">
    <source>
        <dbReference type="Proteomes" id="UP000239522"/>
    </source>
</evidence>
<dbReference type="PANTHER" id="PTHR43037">
    <property type="entry name" value="UNNAMED PRODUCT-RELATED"/>
    <property type="match status" value="1"/>
</dbReference>
<dbReference type="InterPro" id="IPR000801">
    <property type="entry name" value="Esterase-like"/>
</dbReference>
<keyword evidence="4" id="KW-1185">Reference proteome</keyword>
<accession>A0A2S7KYS4</accession>
<gene>
    <name evidence="3" type="ORF">BST83_11175</name>
</gene>